<evidence type="ECO:0000313" key="1">
    <source>
        <dbReference type="EMBL" id="CAG6635412.1"/>
    </source>
</evidence>
<dbReference type="EMBL" id="HBUF01089881">
    <property type="protein sequence ID" value="CAG6635404.1"/>
    <property type="molecule type" value="Transcribed_RNA"/>
</dbReference>
<accession>A0A8D8QQP2</accession>
<proteinExistence type="predicted"/>
<dbReference type="EMBL" id="HBUF01089882">
    <property type="protein sequence ID" value="CAG6635408.1"/>
    <property type="molecule type" value="Transcribed_RNA"/>
</dbReference>
<dbReference type="EMBL" id="HBUF01089884">
    <property type="protein sequence ID" value="CAG6635416.1"/>
    <property type="molecule type" value="Transcribed_RNA"/>
</dbReference>
<dbReference type="EMBL" id="HBUF01089883">
    <property type="protein sequence ID" value="CAG6635412.1"/>
    <property type="molecule type" value="Transcribed_RNA"/>
</dbReference>
<dbReference type="AlphaFoldDB" id="A0A8D8QQP2"/>
<sequence length="123" mass="13980">MTVWLPYLTLHSQPLGTPQGCSVMFPAVFLVLNFDYVVRFLGGYFHDATATARSTSFVGSVHSVGVTQHPCSHLFCVVFVNCIVDRRPTRERRLVVSRPRRTFTRRRIIGDNCGIVRIRNITI</sequence>
<protein>
    <submittedName>
        <fullName evidence="1">Uncharacterized protein</fullName>
    </submittedName>
</protein>
<organism evidence="1">
    <name type="scientific">Cacopsylla melanoneura</name>
    <dbReference type="NCBI Taxonomy" id="428564"/>
    <lineage>
        <taxon>Eukaryota</taxon>
        <taxon>Metazoa</taxon>
        <taxon>Ecdysozoa</taxon>
        <taxon>Arthropoda</taxon>
        <taxon>Hexapoda</taxon>
        <taxon>Insecta</taxon>
        <taxon>Pterygota</taxon>
        <taxon>Neoptera</taxon>
        <taxon>Paraneoptera</taxon>
        <taxon>Hemiptera</taxon>
        <taxon>Sternorrhyncha</taxon>
        <taxon>Psylloidea</taxon>
        <taxon>Psyllidae</taxon>
        <taxon>Psyllinae</taxon>
        <taxon>Cacopsylla</taxon>
    </lineage>
</organism>
<reference evidence="1" key="1">
    <citation type="submission" date="2021-05" db="EMBL/GenBank/DDBJ databases">
        <authorList>
            <person name="Alioto T."/>
            <person name="Alioto T."/>
            <person name="Gomez Garrido J."/>
        </authorList>
    </citation>
    <scope>NUCLEOTIDE SEQUENCE</scope>
</reference>
<name>A0A8D8QQP2_9HEMI</name>